<dbReference type="PANTHER" id="PTHR30619:SF1">
    <property type="entry name" value="RECOMBINATION PROTEIN 2"/>
    <property type="match status" value="1"/>
</dbReference>
<reference evidence="1 2" key="1">
    <citation type="submission" date="2019-02" db="EMBL/GenBank/DDBJ databases">
        <title>Deep-cultivation of Planctomycetes and their phenomic and genomic characterization uncovers novel biology.</title>
        <authorList>
            <person name="Wiegand S."/>
            <person name="Jogler M."/>
            <person name="Boedeker C."/>
            <person name="Pinto D."/>
            <person name="Vollmers J."/>
            <person name="Rivas-Marin E."/>
            <person name="Kohn T."/>
            <person name="Peeters S.H."/>
            <person name="Heuer A."/>
            <person name="Rast P."/>
            <person name="Oberbeckmann S."/>
            <person name="Bunk B."/>
            <person name="Jeske O."/>
            <person name="Meyerdierks A."/>
            <person name="Storesund J.E."/>
            <person name="Kallscheuer N."/>
            <person name="Luecker S."/>
            <person name="Lage O.M."/>
            <person name="Pohl T."/>
            <person name="Merkel B.J."/>
            <person name="Hornburger P."/>
            <person name="Mueller R.-W."/>
            <person name="Bruemmer F."/>
            <person name="Labrenz M."/>
            <person name="Spormann A.M."/>
            <person name="Op den Camp H."/>
            <person name="Overmann J."/>
            <person name="Amann R."/>
            <person name="Jetten M.S.M."/>
            <person name="Mascher T."/>
            <person name="Medema M.H."/>
            <person name="Devos D.P."/>
            <person name="Kaster A.-K."/>
            <person name="Ovreas L."/>
            <person name="Rohde M."/>
            <person name="Galperin M.Y."/>
            <person name="Jogler C."/>
        </authorList>
    </citation>
    <scope>NUCLEOTIDE SEQUENCE [LARGE SCALE GENOMIC DNA]</scope>
    <source>
        <strain evidence="1 2">Pla133</strain>
    </source>
</reference>
<dbReference type="InterPro" id="IPR052159">
    <property type="entry name" value="Competence_DNA_uptake"/>
</dbReference>
<organism evidence="1 2">
    <name type="scientific">Engelhardtia mirabilis</name>
    <dbReference type="NCBI Taxonomy" id="2528011"/>
    <lineage>
        <taxon>Bacteria</taxon>
        <taxon>Pseudomonadati</taxon>
        <taxon>Planctomycetota</taxon>
        <taxon>Planctomycetia</taxon>
        <taxon>Planctomycetia incertae sedis</taxon>
        <taxon>Engelhardtia</taxon>
    </lineage>
</organism>
<dbReference type="AlphaFoldDB" id="A0A518BJU7"/>
<dbReference type="InterPro" id="IPR036866">
    <property type="entry name" value="RibonucZ/Hydroxyglut_hydro"/>
</dbReference>
<dbReference type="SUPFAM" id="SSF56281">
    <property type="entry name" value="Metallo-hydrolase/oxidoreductase"/>
    <property type="match status" value="1"/>
</dbReference>
<proteinExistence type="predicted"/>
<sequence>MQLYLMSVGHALSAVVELSERLFILYDCGLQGHASSSNPALEFLSERIDGDCEIYAFVSHLDLDHINGFEDLRSDKFKKVRRAIRGFFCNKLLETTVIRAALATEAGLRRSIVGSPLARTYRSLWALTQLLALENQILAEQGAPFEPALLGKTLDSGKLSARFVASCKREGVDPKIWGPTESRLATATDLTFVDATTSTPSDVLGAIARGLPASNDTSIVLQLIGRSDERILLLGDATGEELEEALDSGLVQADLQSDVIVASHHGASLSRGIESEDTRILQGLARSGSIDGGGLVLVSNGSRGVSTSRTRCHPHPSVVSACRSLNLSIRCTAVPKQIESPTKTQIDKVDSDLLRYLGSRVQSVSMSGDDSAQGSECNGSIRCGLSSSGVKITTVGTGHGQHGCCQT</sequence>
<dbReference type="Proteomes" id="UP000316921">
    <property type="component" value="Chromosome"/>
</dbReference>
<dbReference type="PANTHER" id="PTHR30619">
    <property type="entry name" value="DNA INTERNALIZATION/COMPETENCE PROTEIN COMEC/REC2"/>
    <property type="match status" value="1"/>
</dbReference>
<dbReference type="Gene3D" id="3.60.15.10">
    <property type="entry name" value="Ribonuclease Z/Hydroxyacylglutathione hydrolase-like"/>
    <property type="match status" value="1"/>
</dbReference>
<protein>
    <recommendedName>
        <fullName evidence="3">Metallo-beta-lactamase domain-containing protein</fullName>
    </recommendedName>
</protein>
<accession>A0A518BJU7</accession>
<dbReference type="KEGG" id="pbap:Pla133_23240"/>
<gene>
    <name evidence="1" type="ORF">Pla133_23240</name>
</gene>
<evidence type="ECO:0000313" key="1">
    <source>
        <dbReference type="EMBL" id="QDU67246.1"/>
    </source>
</evidence>
<name>A0A518BJU7_9BACT</name>
<evidence type="ECO:0000313" key="2">
    <source>
        <dbReference type="Proteomes" id="UP000316921"/>
    </source>
</evidence>
<dbReference type="RefSeq" id="WP_145065245.1">
    <property type="nucleotide sequence ID" value="NZ_CP036287.1"/>
</dbReference>
<dbReference type="EMBL" id="CP036287">
    <property type="protein sequence ID" value="QDU67246.1"/>
    <property type="molecule type" value="Genomic_DNA"/>
</dbReference>
<evidence type="ECO:0008006" key="3">
    <source>
        <dbReference type="Google" id="ProtNLM"/>
    </source>
</evidence>
<keyword evidence="2" id="KW-1185">Reference proteome</keyword>